<gene>
    <name evidence="2" type="ORF">D6850_06065</name>
</gene>
<feature type="transmembrane region" description="Helical" evidence="1">
    <location>
        <begin position="214"/>
        <end position="231"/>
    </location>
</feature>
<feature type="transmembrane region" description="Helical" evidence="1">
    <location>
        <begin position="189"/>
        <end position="207"/>
    </location>
</feature>
<sequence>MARLATTTLLILGAALCGHAASALGAPLPYMLGPLALTALVATLIPHRLPEGYLFPPALRLTFIAVIGLMIGAQVTPALFDNAGRLGVSAAALALFVVVAMAVNYAIFRRLGGYDPATAFYAGAPGGLYESIAMGEATDADLPRLMLQQFMRIILVVTALPVGLSLWLGGPVGSSAGLSFAGGAVPWQALPWLVIAGAAGLALGRALRLPAGQITGPMAVAAALSLSGLGHLDVPQWLVNAAQVVIGAALGMRFTGIGPAMILRGAGLSVLSVSTMLLLAAGIATLLRPALGEHFDVLLISFAPGGVTEMALIALSLEANPAFVTLHHILRILITVLGIGLSGRVLKRRL</sequence>
<dbReference type="InterPro" id="IPR007820">
    <property type="entry name" value="AbrB_fam"/>
</dbReference>
<accession>A0A3A8AZM4</accession>
<dbReference type="InterPro" id="IPR017516">
    <property type="entry name" value="AbrB_dup"/>
</dbReference>
<keyword evidence="1" id="KW-0812">Transmembrane</keyword>
<comment type="caution">
    <text evidence="2">The sequence shown here is derived from an EMBL/GenBank/DDBJ whole genome shotgun (WGS) entry which is preliminary data.</text>
</comment>
<evidence type="ECO:0000313" key="3">
    <source>
        <dbReference type="Proteomes" id="UP000281128"/>
    </source>
</evidence>
<keyword evidence="1" id="KW-0472">Membrane</keyword>
<feature type="transmembrane region" description="Helical" evidence="1">
    <location>
        <begin position="86"/>
        <end position="108"/>
    </location>
</feature>
<feature type="transmembrane region" description="Helical" evidence="1">
    <location>
        <begin position="150"/>
        <end position="169"/>
    </location>
</feature>
<organism evidence="2 3">
    <name type="scientific">Roseovarius spongiae</name>
    <dbReference type="NCBI Taxonomy" id="2320272"/>
    <lineage>
        <taxon>Bacteria</taxon>
        <taxon>Pseudomonadati</taxon>
        <taxon>Pseudomonadota</taxon>
        <taxon>Alphaproteobacteria</taxon>
        <taxon>Rhodobacterales</taxon>
        <taxon>Roseobacteraceae</taxon>
        <taxon>Roseovarius</taxon>
    </lineage>
</organism>
<keyword evidence="1" id="KW-1133">Transmembrane helix</keyword>
<dbReference type="GO" id="GO:0016020">
    <property type="term" value="C:membrane"/>
    <property type="evidence" value="ECO:0007669"/>
    <property type="project" value="InterPro"/>
</dbReference>
<evidence type="ECO:0000256" key="1">
    <source>
        <dbReference type="SAM" id="Phobius"/>
    </source>
</evidence>
<dbReference type="NCBIfam" id="TIGR03082">
    <property type="entry name" value="Gneg_AbrB_dup"/>
    <property type="match status" value="1"/>
</dbReference>
<feature type="transmembrane region" description="Helical" evidence="1">
    <location>
        <begin position="237"/>
        <end position="256"/>
    </location>
</feature>
<feature type="transmembrane region" description="Helical" evidence="1">
    <location>
        <begin position="268"/>
        <end position="291"/>
    </location>
</feature>
<dbReference type="Proteomes" id="UP000281128">
    <property type="component" value="Unassembled WGS sequence"/>
</dbReference>
<dbReference type="RefSeq" id="WP_121164730.1">
    <property type="nucleotide sequence ID" value="NZ_RAPE01000001.1"/>
</dbReference>
<feature type="transmembrane region" description="Helical" evidence="1">
    <location>
        <begin position="329"/>
        <end position="346"/>
    </location>
</feature>
<dbReference type="OrthoDB" id="7157734at2"/>
<protein>
    <submittedName>
        <fullName evidence="2">AbrB family transcriptional regulator</fullName>
    </submittedName>
</protein>
<dbReference type="GO" id="GO:0010468">
    <property type="term" value="P:regulation of gene expression"/>
    <property type="evidence" value="ECO:0007669"/>
    <property type="project" value="InterPro"/>
</dbReference>
<dbReference type="EMBL" id="RAPE01000001">
    <property type="protein sequence ID" value="RKF17079.1"/>
    <property type="molecule type" value="Genomic_DNA"/>
</dbReference>
<dbReference type="AlphaFoldDB" id="A0A3A8AZM4"/>
<reference evidence="2 3" key="1">
    <citation type="submission" date="2018-09" db="EMBL/GenBank/DDBJ databases">
        <title>Roseovarius spongiae sp. nov., isolated from a marine sponge.</title>
        <authorList>
            <person name="Zhuang L."/>
            <person name="Luo L."/>
        </authorList>
    </citation>
    <scope>NUCLEOTIDE SEQUENCE [LARGE SCALE GENOMIC DNA]</scope>
    <source>
        <strain evidence="2 3">HN-E21</strain>
    </source>
</reference>
<name>A0A3A8AZM4_9RHOB</name>
<dbReference type="PANTHER" id="PTHR38457">
    <property type="entry name" value="REGULATOR ABRB-RELATED"/>
    <property type="match status" value="1"/>
</dbReference>
<keyword evidence="3" id="KW-1185">Reference proteome</keyword>
<dbReference type="Pfam" id="PF05145">
    <property type="entry name" value="AbrB"/>
    <property type="match status" value="1"/>
</dbReference>
<dbReference type="PIRSF" id="PIRSF038991">
    <property type="entry name" value="Protein_AbrB"/>
    <property type="match status" value="1"/>
</dbReference>
<evidence type="ECO:0000313" key="2">
    <source>
        <dbReference type="EMBL" id="RKF17079.1"/>
    </source>
</evidence>
<proteinExistence type="predicted"/>
<feature type="transmembrane region" description="Helical" evidence="1">
    <location>
        <begin position="30"/>
        <end position="49"/>
    </location>
</feature>
<dbReference type="PANTHER" id="PTHR38457:SF1">
    <property type="entry name" value="REGULATOR ABRB-RELATED"/>
    <property type="match status" value="1"/>
</dbReference>